<evidence type="ECO:0000256" key="1">
    <source>
        <dbReference type="SAM" id="MobiDB-lite"/>
    </source>
</evidence>
<protein>
    <submittedName>
        <fullName evidence="2">SCAN domain-containing protein 3</fullName>
    </submittedName>
</protein>
<keyword evidence="3" id="KW-1185">Reference proteome</keyword>
<name>A0AAV4Y610_CAEEX</name>
<feature type="region of interest" description="Disordered" evidence="1">
    <location>
        <begin position="363"/>
        <end position="404"/>
    </location>
</feature>
<feature type="compositionally biased region" description="Polar residues" evidence="1">
    <location>
        <begin position="444"/>
        <end position="457"/>
    </location>
</feature>
<accession>A0AAV4Y610</accession>
<reference evidence="2 3" key="1">
    <citation type="submission" date="2021-06" db="EMBL/GenBank/DDBJ databases">
        <title>Caerostris extrusa draft genome.</title>
        <authorList>
            <person name="Kono N."/>
            <person name="Arakawa K."/>
        </authorList>
    </citation>
    <scope>NUCLEOTIDE SEQUENCE [LARGE SCALE GENOMIC DNA]</scope>
</reference>
<evidence type="ECO:0000313" key="2">
    <source>
        <dbReference type="EMBL" id="GIZ02792.1"/>
    </source>
</evidence>
<feature type="region of interest" description="Disordered" evidence="1">
    <location>
        <begin position="443"/>
        <end position="507"/>
    </location>
</feature>
<organism evidence="2 3">
    <name type="scientific">Caerostris extrusa</name>
    <name type="common">Bark spider</name>
    <name type="synonym">Caerostris bankana</name>
    <dbReference type="NCBI Taxonomy" id="172846"/>
    <lineage>
        <taxon>Eukaryota</taxon>
        <taxon>Metazoa</taxon>
        <taxon>Ecdysozoa</taxon>
        <taxon>Arthropoda</taxon>
        <taxon>Chelicerata</taxon>
        <taxon>Arachnida</taxon>
        <taxon>Araneae</taxon>
        <taxon>Araneomorphae</taxon>
        <taxon>Entelegynae</taxon>
        <taxon>Araneoidea</taxon>
        <taxon>Araneidae</taxon>
        <taxon>Caerostris</taxon>
    </lineage>
</organism>
<comment type="caution">
    <text evidence="2">The sequence shown here is derived from an EMBL/GenBank/DDBJ whole genome shotgun (WGS) entry which is preliminary data.</text>
</comment>
<feature type="region of interest" description="Disordered" evidence="1">
    <location>
        <begin position="92"/>
        <end position="121"/>
    </location>
</feature>
<dbReference type="Proteomes" id="UP001054945">
    <property type="component" value="Unassembled WGS sequence"/>
</dbReference>
<sequence>MVTPSAMPLTNWSDAGTFTIVSRVGEENNHQTESLSFSRQTADVNLIRSYIYGEKWNGHGKEKPPALSSTERVRRWREKQKELKQNGIVVNKEQRQWRRGRPPPLTASERFSSSLSDATEGNENNTVKTIFLPNCSMSSRRKNKHVLIEEKSRLEQLDSSKRSTIYRKKKRGRCFMCPRNDNKFSDACDNCQKFVCKQHALKNTTCVCRACHEASTESTTKMKRRFYSKLFSKDSKSNSVLLTKRKYDSIIADVKRIKTSNKKESPRDYRIIKKYDVLTVQGCEKLIVPRSDDAEEGVKKFVHAEELFDVLDSTHQSVGHVGRHTMIKQLNALYKNVTQAQIKLFLDLCEPCQQKRKKEMIAKPVDQNARKEEDNDEEIPLEPTVVIKEEPIEFDPEPSTSSAQSVIKEEFILPNEENTWSSSAKVPPPTESTPKMTLSVACLGSSSQEPDGDQQNQRKTRINPPKISCSGPTKRPRPSSGSEVLSDAVQSPVYNMDEYSNAGSSKDLEKAKDQFDVFGEYIAAKLRSLDRRSCAYAQKAIGDIIFDAEMGKYAINETGKC</sequence>
<evidence type="ECO:0000313" key="3">
    <source>
        <dbReference type="Proteomes" id="UP001054945"/>
    </source>
</evidence>
<feature type="compositionally biased region" description="Polar residues" evidence="1">
    <location>
        <begin position="479"/>
        <end position="493"/>
    </location>
</feature>
<proteinExistence type="predicted"/>
<feature type="compositionally biased region" description="Polar residues" evidence="1">
    <location>
        <begin position="109"/>
        <end position="121"/>
    </location>
</feature>
<gene>
    <name evidence="2" type="primary">ZBED9</name>
    <name evidence="2" type="ORF">CEXT_572701</name>
</gene>
<dbReference type="EMBL" id="BPLR01018861">
    <property type="protein sequence ID" value="GIZ02792.1"/>
    <property type="molecule type" value="Genomic_DNA"/>
</dbReference>
<dbReference type="AlphaFoldDB" id="A0AAV4Y610"/>